<dbReference type="RefSeq" id="WP_149798054.1">
    <property type="nucleotide sequence ID" value="NZ_FNBO01000003.1"/>
</dbReference>
<dbReference type="InterPro" id="IPR036681">
    <property type="entry name" value="PgpA-like_sf"/>
</dbReference>
<dbReference type="OrthoDB" id="213736at2157"/>
<evidence type="ECO:0000313" key="2">
    <source>
        <dbReference type="EMBL" id="SDF32168.1"/>
    </source>
</evidence>
<evidence type="ECO:0000259" key="1">
    <source>
        <dbReference type="Pfam" id="PF25945"/>
    </source>
</evidence>
<keyword evidence="3" id="KW-1185">Reference proteome</keyword>
<evidence type="ECO:0000313" key="3">
    <source>
        <dbReference type="Proteomes" id="UP000324020"/>
    </source>
</evidence>
<organism evidence="2 3">
    <name type="scientific">Halorubrum xinjiangense</name>
    <dbReference type="NCBI Taxonomy" id="261291"/>
    <lineage>
        <taxon>Archaea</taxon>
        <taxon>Methanobacteriati</taxon>
        <taxon>Methanobacteriota</taxon>
        <taxon>Stenosarchaea group</taxon>
        <taxon>Halobacteria</taxon>
        <taxon>Halobacteriales</taxon>
        <taxon>Haloferacaceae</taxon>
        <taxon>Halorubrum</taxon>
    </lineage>
</organism>
<proteinExistence type="predicted"/>
<dbReference type="GO" id="GO:0008962">
    <property type="term" value="F:phosphatidylglycerophosphatase activity"/>
    <property type="evidence" value="ECO:0007669"/>
    <property type="project" value="InterPro"/>
</dbReference>
<dbReference type="Pfam" id="PF25945">
    <property type="entry name" value="DUF7984"/>
    <property type="match status" value="1"/>
</dbReference>
<reference evidence="2 3" key="1">
    <citation type="submission" date="2016-10" db="EMBL/GenBank/DDBJ databases">
        <authorList>
            <person name="Varghese N."/>
            <person name="Submissions S."/>
        </authorList>
    </citation>
    <scope>NUCLEOTIDE SEQUENCE [LARGE SCALE GENOMIC DNA]</scope>
    <source>
        <strain evidence="2 3">CGMCC 1.3527</strain>
    </source>
</reference>
<dbReference type="Proteomes" id="UP000324020">
    <property type="component" value="Unassembled WGS sequence"/>
</dbReference>
<dbReference type="AlphaFoldDB" id="A0A1G7K4D5"/>
<dbReference type="SUPFAM" id="SSF101307">
    <property type="entry name" value="YutG-like"/>
    <property type="match status" value="1"/>
</dbReference>
<accession>A0A1G7K4D5</accession>
<dbReference type="GO" id="GO:0006629">
    <property type="term" value="P:lipid metabolic process"/>
    <property type="evidence" value="ECO:0007669"/>
    <property type="project" value="InterPro"/>
</dbReference>
<dbReference type="EMBL" id="FNBO01000003">
    <property type="protein sequence ID" value="SDF32168.1"/>
    <property type="molecule type" value="Genomic_DNA"/>
</dbReference>
<protein>
    <recommendedName>
        <fullName evidence="1">DUF7984 domain-containing protein</fullName>
    </recommendedName>
</protein>
<dbReference type="InterPro" id="IPR058290">
    <property type="entry name" value="DUF7984"/>
</dbReference>
<name>A0A1G7K4D5_9EURY</name>
<feature type="domain" description="DUF7984" evidence="1">
    <location>
        <begin position="1"/>
        <end position="168"/>
    </location>
</feature>
<sequence>MRVTPETVRDEHAWVRDRADVVVPILNDTRDRLGRLFETDVDAVAPDAYRREVDAVFAAGEVAVNVAACVALLRDLDVAGDYPGFVVDEVLGRELAATIAGGRPLSLLAEATFHVTDLYVDRDATAETDRTGAGTAGADDLDAALAAGFQTRLPGWDWRERESPFAVDADGDGSGPA</sequence>
<gene>
    <name evidence="2" type="ORF">SAMN04488067_103196</name>
</gene>